<gene>
    <name evidence="1" type="ORF">OF122_06800</name>
</gene>
<dbReference type="RefSeq" id="WP_264227041.1">
    <property type="nucleotide sequence ID" value="NZ_CP107716.1"/>
</dbReference>
<dbReference type="EMBL" id="CP107716">
    <property type="protein sequence ID" value="UYQ73458.1"/>
    <property type="molecule type" value="Genomic_DNA"/>
</dbReference>
<evidence type="ECO:0000313" key="1">
    <source>
        <dbReference type="EMBL" id="UYQ73458.1"/>
    </source>
</evidence>
<keyword evidence="2" id="KW-1185">Reference proteome</keyword>
<organism evidence="1 2">
    <name type="scientific">Pelagibacterium flavum</name>
    <dbReference type="NCBI Taxonomy" id="2984530"/>
    <lineage>
        <taxon>Bacteria</taxon>
        <taxon>Pseudomonadati</taxon>
        <taxon>Pseudomonadota</taxon>
        <taxon>Alphaproteobacteria</taxon>
        <taxon>Hyphomicrobiales</taxon>
        <taxon>Devosiaceae</taxon>
        <taxon>Pelagibacterium</taxon>
    </lineage>
</organism>
<sequence>MADIEICLAQERRQWSALLEIGDGTPDFFEVLVRKTAPVVPDDRPFWPRWNADSAFTPSMTIGEKYYGLTPELTDGWQEYKARWQRLLELNPRMKIADMLGDVSETHDSSSFPSGWEDVVRDWIRHGMPEPRPFDDRNRMDTPEWRAEFMSAAKAAGPGWVFHADGPEVVFEWRWDDE</sequence>
<name>A0ABY6IS58_9HYPH</name>
<dbReference type="Proteomes" id="UP001163882">
    <property type="component" value="Chromosome"/>
</dbReference>
<protein>
    <submittedName>
        <fullName evidence="1">Uncharacterized protein</fullName>
    </submittedName>
</protein>
<reference evidence="1" key="1">
    <citation type="submission" date="2022-10" db="EMBL/GenBank/DDBJ databases">
        <title>YIM 151497 complete genome.</title>
        <authorList>
            <person name="Chen X."/>
        </authorList>
    </citation>
    <scope>NUCLEOTIDE SEQUENCE</scope>
    <source>
        <strain evidence="1">YIM 151497</strain>
    </source>
</reference>
<accession>A0ABY6IS58</accession>
<evidence type="ECO:0000313" key="2">
    <source>
        <dbReference type="Proteomes" id="UP001163882"/>
    </source>
</evidence>
<proteinExistence type="predicted"/>